<dbReference type="AlphaFoldDB" id="A0AA48HUZ4"/>
<keyword evidence="1" id="KW-1133">Transmembrane helix</keyword>
<organism evidence="2">
    <name type="scientific">Candidatus Improbicoccus pseudotrichonymphae</name>
    <dbReference type="NCBI Taxonomy" id="3033792"/>
    <lineage>
        <taxon>Bacteria</taxon>
        <taxon>Bacillati</taxon>
        <taxon>Bacillota</taxon>
        <taxon>Clostridia</taxon>
        <taxon>Candidatus Improbicoccus</taxon>
    </lineage>
</organism>
<evidence type="ECO:0000256" key="1">
    <source>
        <dbReference type="SAM" id="Phobius"/>
    </source>
</evidence>
<gene>
    <name evidence="2" type="ORF">CfP315_0418</name>
</gene>
<feature type="transmembrane region" description="Helical" evidence="1">
    <location>
        <begin position="118"/>
        <end position="135"/>
    </location>
</feature>
<dbReference type="EMBL" id="AP027924">
    <property type="protein sequence ID" value="BED91876.1"/>
    <property type="molecule type" value="Genomic_DNA"/>
</dbReference>
<accession>A0AA48HUZ4</accession>
<dbReference type="Proteomes" id="UP001337580">
    <property type="component" value="Chromosome"/>
</dbReference>
<proteinExistence type="predicted"/>
<keyword evidence="1" id="KW-0472">Membrane</keyword>
<evidence type="ECO:0000313" key="2">
    <source>
        <dbReference type="EMBL" id="BED91876.1"/>
    </source>
</evidence>
<sequence>MKNNFIKSLMNSLNSREREREREREVSQGGLSMKKEKINNNKNNKIISFILAIVMCCRSFVGAVPLNTDGKVNVAEPVSDDMGIDDILDDILFEYVPISEYKGEKCEKLAFDFSFNQAIFDFAISAIFAISSFFLKTINDKIDESGIYQDIRGDKVDLGYSVIGLLPSSSRPIADFYPFYGSDKKSVADLKPIKINLPKGFIANRVLSDVLTLRKRRNGGSDDYTDMLAHAIYSSQEEYNNLYEWAVEDLNKSNKQSPRGFHVTNAYITLECEDEDSTEGSKKDYINLFLSSKFFLMLKECSRSMSEEHGFINIELKEDRRETSR</sequence>
<reference evidence="2" key="1">
    <citation type="journal article" date="2023" name="ISME J.">
        <title>Emergence of putative energy parasites within Clostridia revealed by genome analysis of a novel endosymbiotic clade.</title>
        <authorList>
            <person name="Takahashi K."/>
            <person name="Kuwahara H."/>
            <person name="Horikawa Y."/>
            <person name="Izawa K."/>
            <person name="Kato D."/>
            <person name="Inagaki T."/>
            <person name="Yuki M."/>
            <person name="Ohkuma M."/>
            <person name="Hongoh Y."/>
        </authorList>
    </citation>
    <scope>NUCLEOTIDE SEQUENCE</scope>
    <source>
        <strain evidence="2">CfP3-15</strain>
    </source>
</reference>
<name>A0AA48HUZ4_9FIRM</name>
<feature type="transmembrane region" description="Helical" evidence="1">
    <location>
        <begin position="46"/>
        <end position="66"/>
    </location>
</feature>
<dbReference type="KEGG" id="ips:CfP315_0418"/>
<keyword evidence="1" id="KW-0812">Transmembrane</keyword>
<protein>
    <submittedName>
        <fullName evidence="2">Uncharacterized protein</fullName>
    </submittedName>
</protein>